<dbReference type="AlphaFoldDB" id="A0A3B1BCI0"/>
<organism evidence="1">
    <name type="scientific">hydrothermal vent metagenome</name>
    <dbReference type="NCBI Taxonomy" id="652676"/>
    <lineage>
        <taxon>unclassified sequences</taxon>
        <taxon>metagenomes</taxon>
        <taxon>ecological metagenomes</taxon>
    </lineage>
</organism>
<dbReference type="Gene3D" id="3.10.129.10">
    <property type="entry name" value="Hotdog Thioesterase"/>
    <property type="match status" value="1"/>
</dbReference>
<dbReference type="CDD" id="cd00586">
    <property type="entry name" value="4HBT"/>
    <property type="match status" value="1"/>
</dbReference>
<dbReference type="SUPFAM" id="SSF54637">
    <property type="entry name" value="Thioesterase/thiol ester dehydrase-isomerase"/>
    <property type="match status" value="1"/>
</dbReference>
<sequence length="138" mass="15888">MKKLKFGLEVYTYQIDFVHHLSNIVYIEWMEIGRLKLLDAIGLPATELEKSGIFPVLVSTEITYKQPIFYGDSVTVEVWISKLNLASAIIEFRFNKNDGILAAQGSQKGLFIDGETNKPFRLTAEHRNKFERYLISEE</sequence>
<dbReference type="PANTHER" id="PTHR31793:SF24">
    <property type="entry name" value="LONG-CHAIN ACYL-COA THIOESTERASE FADM"/>
    <property type="match status" value="1"/>
</dbReference>
<dbReference type="EMBL" id="UOGD01000041">
    <property type="protein sequence ID" value="VAX15986.1"/>
    <property type="molecule type" value="Genomic_DNA"/>
</dbReference>
<name>A0A3B1BCI0_9ZZZZ</name>
<evidence type="ECO:0008006" key="2">
    <source>
        <dbReference type="Google" id="ProtNLM"/>
    </source>
</evidence>
<dbReference type="InterPro" id="IPR029069">
    <property type="entry name" value="HotDog_dom_sf"/>
</dbReference>
<dbReference type="Pfam" id="PF13279">
    <property type="entry name" value="4HBT_2"/>
    <property type="match status" value="1"/>
</dbReference>
<dbReference type="PANTHER" id="PTHR31793">
    <property type="entry name" value="4-HYDROXYBENZOYL-COA THIOESTERASE FAMILY MEMBER"/>
    <property type="match status" value="1"/>
</dbReference>
<gene>
    <name evidence="1" type="ORF">MNBD_IGNAVI01-1655</name>
</gene>
<protein>
    <recommendedName>
        <fullName evidence="2">4-hydroxybenzoyl-CoA thioesterase family active site</fullName>
    </recommendedName>
</protein>
<reference evidence="1" key="1">
    <citation type="submission" date="2018-06" db="EMBL/GenBank/DDBJ databases">
        <authorList>
            <person name="Zhirakovskaya E."/>
        </authorList>
    </citation>
    <scope>NUCLEOTIDE SEQUENCE</scope>
</reference>
<accession>A0A3B1BCI0</accession>
<dbReference type="InterPro" id="IPR050563">
    <property type="entry name" value="4-hydroxybenzoyl-CoA_TE"/>
</dbReference>
<evidence type="ECO:0000313" key="1">
    <source>
        <dbReference type="EMBL" id="VAX15986.1"/>
    </source>
</evidence>
<proteinExistence type="predicted"/>
<dbReference type="GO" id="GO:0047617">
    <property type="term" value="F:fatty acyl-CoA hydrolase activity"/>
    <property type="evidence" value="ECO:0007669"/>
    <property type="project" value="TreeGrafter"/>
</dbReference>